<proteinExistence type="predicted"/>
<name>A0A6A4WGP3_AMPAM</name>
<dbReference type="PANTHER" id="PTHR20908:SF1">
    <property type="entry name" value="LD15586P"/>
    <property type="match status" value="1"/>
</dbReference>
<dbReference type="EMBL" id="VIIS01000711">
    <property type="protein sequence ID" value="KAF0305895.1"/>
    <property type="molecule type" value="Genomic_DNA"/>
</dbReference>
<dbReference type="Proteomes" id="UP000440578">
    <property type="component" value="Unassembled WGS sequence"/>
</dbReference>
<dbReference type="AlphaFoldDB" id="A0A6A4WGP3"/>
<dbReference type="Pfam" id="PF05705">
    <property type="entry name" value="DUF829"/>
    <property type="match status" value="1"/>
</dbReference>
<dbReference type="OrthoDB" id="77878at2759"/>
<sequence length="191" mass="22145">MKDWMKMALLCRRWLGQVALGARSMHAHRLSDNMALLTAYPSVFDSPADMEEIPVGLPMALTDFVPLQRLIASYARLHLRWMEQRATRHYREAKRQVVHYPMPQAATLFLWSQNDPVTSCRAILDLGAAFEASGRQVFYKCWADSQHVRHLLQHPGDYHSEVAEFLRRLGHLRYPDRFPDHQPAARAAIRQ</sequence>
<keyword evidence="2" id="KW-1185">Reference proteome</keyword>
<evidence type="ECO:0000313" key="2">
    <source>
        <dbReference type="Proteomes" id="UP000440578"/>
    </source>
</evidence>
<dbReference type="SUPFAM" id="SSF53474">
    <property type="entry name" value="alpha/beta-Hydrolases"/>
    <property type="match status" value="1"/>
</dbReference>
<comment type="caution">
    <text evidence="1">The sequence shown here is derived from an EMBL/GenBank/DDBJ whole genome shotgun (WGS) entry which is preliminary data.</text>
</comment>
<evidence type="ECO:0000313" key="1">
    <source>
        <dbReference type="EMBL" id="KAF0305895.1"/>
    </source>
</evidence>
<protein>
    <submittedName>
        <fullName evidence="1">Uncharacterized protein</fullName>
    </submittedName>
</protein>
<accession>A0A6A4WGP3</accession>
<dbReference type="InterPro" id="IPR008547">
    <property type="entry name" value="DUF829_TMEM53"/>
</dbReference>
<gene>
    <name evidence="1" type="ORF">FJT64_022525</name>
</gene>
<dbReference type="GO" id="GO:0017171">
    <property type="term" value="F:serine hydrolase activity"/>
    <property type="evidence" value="ECO:0007669"/>
    <property type="project" value="TreeGrafter"/>
</dbReference>
<organism evidence="1 2">
    <name type="scientific">Amphibalanus amphitrite</name>
    <name type="common">Striped barnacle</name>
    <name type="synonym">Balanus amphitrite</name>
    <dbReference type="NCBI Taxonomy" id="1232801"/>
    <lineage>
        <taxon>Eukaryota</taxon>
        <taxon>Metazoa</taxon>
        <taxon>Ecdysozoa</taxon>
        <taxon>Arthropoda</taxon>
        <taxon>Crustacea</taxon>
        <taxon>Multicrustacea</taxon>
        <taxon>Cirripedia</taxon>
        <taxon>Thoracica</taxon>
        <taxon>Thoracicalcarea</taxon>
        <taxon>Balanomorpha</taxon>
        <taxon>Balanoidea</taxon>
        <taxon>Balanidae</taxon>
        <taxon>Amphibalaninae</taxon>
        <taxon>Amphibalanus</taxon>
    </lineage>
</organism>
<dbReference type="InterPro" id="IPR029058">
    <property type="entry name" value="AB_hydrolase_fold"/>
</dbReference>
<reference evidence="1 2" key="1">
    <citation type="submission" date="2019-07" db="EMBL/GenBank/DDBJ databases">
        <title>Draft genome assembly of a fouling barnacle, Amphibalanus amphitrite (Darwin, 1854): The first reference genome for Thecostraca.</title>
        <authorList>
            <person name="Kim W."/>
        </authorList>
    </citation>
    <scope>NUCLEOTIDE SEQUENCE [LARGE SCALE GENOMIC DNA]</scope>
    <source>
        <strain evidence="1">SNU_AA5</strain>
        <tissue evidence="1">Soma without cirri and trophi</tissue>
    </source>
</reference>
<dbReference type="PANTHER" id="PTHR20908">
    <property type="entry name" value="LD15586P"/>
    <property type="match status" value="1"/>
</dbReference>